<dbReference type="AlphaFoldDB" id="A0A6C0KWL9"/>
<dbReference type="EMBL" id="MN740978">
    <property type="protein sequence ID" value="QHU21077.1"/>
    <property type="molecule type" value="Genomic_DNA"/>
</dbReference>
<organism evidence="1">
    <name type="scientific">viral metagenome</name>
    <dbReference type="NCBI Taxonomy" id="1070528"/>
    <lineage>
        <taxon>unclassified sequences</taxon>
        <taxon>metagenomes</taxon>
        <taxon>organismal metagenomes</taxon>
    </lineage>
</organism>
<name>A0A6C0KWL9_9ZZZZ</name>
<evidence type="ECO:0000313" key="1">
    <source>
        <dbReference type="EMBL" id="QHU21077.1"/>
    </source>
</evidence>
<sequence length="132" mass="15691">MIEDLNKFEEYLQNVSIFKTIFICSVEKQDEIYEYLMKSDYTVVSIKDELNDINHIMDFENSNYRIILFNILYWDLNKSTIQKYILPYQNLLVLLDISEFQNNLIKSWISLSNKNGFINSSLNPAILDLDDN</sequence>
<proteinExistence type="predicted"/>
<protein>
    <submittedName>
        <fullName evidence="1">Uncharacterized protein</fullName>
    </submittedName>
</protein>
<reference evidence="1" key="1">
    <citation type="journal article" date="2020" name="Nature">
        <title>Giant virus diversity and host interactions through global metagenomics.</title>
        <authorList>
            <person name="Schulz F."/>
            <person name="Roux S."/>
            <person name="Paez-Espino D."/>
            <person name="Jungbluth S."/>
            <person name="Walsh D.A."/>
            <person name="Denef V.J."/>
            <person name="McMahon K.D."/>
            <person name="Konstantinidis K.T."/>
            <person name="Eloe-Fadrosh E.A."/>
            <person name="Kyrpides N.C."/>
            <person name="Woyke T."/>
        </authorList>
    </citation>
    <scope>NUCLEOTIDE SEQUENCE</scope>
    <source>
        <strain evidence="1">GVMAG-S-3300013094-100</strain>
    </source>
</reference>
<accession>A0A6C0KWL9</accession>